<sequence length="188" mass="21513">MGGKNYQIVNLEELVNNQGFSSIDEYENGELTYGGSSLPAENIKFNEDFNINSIPFKIIRNSKIKDNIEVEGQTVTFPTTSIKRIHFLSLSVYGSYFQEVKLFNDKMFLESKPFYTTDLAMNAPEFEGVIEGLKFDYLHNKKGKVPFLNGTIWYSNIDLTSPKPINTIQFEDNPAIHVFSITLEEEEK</sequence>
<organism evidence="1 2">
    <name type="scientific">Heyndrickxia sporothermodurans</name>
    <dbReference type="NCBI Taxonomy" id="46224"/>
    <lineage>
        <taxon>Bacteria</taxon>
        <taxon>Bacillati</taxon>
        <taxon>Bacillota</taxon>
        <taxon>Bacilli</taxon>
        <taxon>Bacillales</taxon>
        <taxon>Bacillaceae</taxon>
        <taxon>Heyndrickxia</taxon>
    </lineage>
</organism>
<dbReference type="Proteomes" id="UP000075666">
    <property type="component" value="Unassembled WGS sequence"/>
</dbReference>
<evidence type="ECO:0000313" key="2">
    <source>
        <dbReference type="Proteomes" id="UP000075666"/>
    </source>
</evidence>
<dbReference type="EMBL" id="LQYN01000059">
    <property type="protein sequence ID" value="KYD04433.1"/>
    <property type="molecule type" value="Genomic_DNA"/>
</dbReference>
<dbReference type="PATRIC" id="fig|46224.3.peg.3322"/>
<keyword evidence="2" id="KW-1185">Reference proteome</keyword>
<dbReference type="AlphaFoldDB" id="A0A150KWI3"/>
<accession>A0A150KWI3</accession>
<dbReference type="OrthoDB" id="2630463at2"/>
<evidence type="ECO:0000313" key="1">
    <source>
        <dbReference type="EMBL" id="KYD04433.1"/>
    </source>
</evidence>
<proteinExistence type="predicted"/>
<protein>
    <submittedName>
        <fullName evidence="1">Uncharacterized protein</fullName>
    </submittedName>
</protein>
<gene>
    <name evidence="1" type="ORF">B4102_3279</name>
</gene>
<comment type="caution">
    <text evidence="1">The sequence shown here is derived from an EMBL/GenBank/DDBJ whole genome shotgun (WGS) entry which is preliminary data.</text>
</comment>
<name>A0A150KWI3_9BACI</name>
<dbReference type="STRING" id="46224.B4102_3279"/>
<dbReference type="RefSeq" id="WP_066232039.1">
    <property type="nucleotide sequence ID" value="NZ_LQYN01000059.1"/>
</dbReference>
<reference evidence="1 2" key="1">
    <citation type="submission" date="2016-01" db="EMBL/GenBank/DDBJ databases">
        <title>Genome Sequences of Twelve Sporeforming Bacillus Species Isolated from Foods.</title>
        <authorList>
            <person name="Berendsen E.M."/>
            <person name="Wells-Bennik M.H."/>
            <person name="Krawcyk A.O."/>
            <person name="De Jong A."/>
            <person name="Holsappel S."/>
            <person name="Eijlander R.T."/>
            <person name="Kuipers O.P."/>
        </authorList>
    </citation>
    <scope>NUCLEOTIDE SEQUENCE [LARGE SCALE GENOMIC DNA]</scope>
    <source>
        <strain evidence="1 2">B4102</strain>
    </source>
</reference>